<keyword evidence="2 8" id="KW-0808">Transferase</keyword>
<reference evidence="10 11" key="1">
    <citation type="journal article" date="2021" name="Syst. Appl. Microbiol.">
        <title>Persephonella atlantica sp. nov.: How to adapt to physico-chemical gradients in high temperature hydrothermal habitats.</title>
        <authorList>
            <person name="Francois D.X."/>
            <person name="Godfroy A."/>
            <person name="Mathien C."/>
            <person name="Aube J."/>
            <person name="Cathalot C."/>
            <person name="Lesongeur F."/>
            <person name="L'Haridon S."/>
            <person name="Philippon X."/>
            <person name="Roussel E.G."/>
        </authorList>
    </citation>
    <scope>NUCLEOTIDE SEQUENCE [LARGE SCALE GENOMIC DNA]</scope>
    <source>
        <strain evidence="10 11">MO1340</strain>
    </source>
</reference>
<dbReference type="InterPro" id="IPR002582">
    <property type="entry name" value="ACPS"/>
</dbReference>
<evidence type="ECO:0000313" key="11">
    <source>
        <dbReference type="Proteomes" id="UP000772812"/>
    </source>
</evidence>
<dbReference type="HAMAP" id="MF_00101">
    <property type="entry name" value="AcpS"/>
    <property type="match status" value="1"/>
</dbReference>
<evidence type="ECO:0000256" key="7">
    <source>
        <dbReference type="ARBA" id="ARBA00023160"/>
    </source>
</evidence>
<dbReference type="RefSeq" id="WP_200673583.1">
    <property type="nucleotide sequence ID" value="NZ_JAACYA010000001.1"/>
</dbReference>
<dbReference type="Pfam" id="PF01648">
    <property type="entry name" value="ACPS"/>
    <property type="match status" value="1"/>
</dbReference>
<keyword evidence="7 8" id="KW-0275">Fatty acid biosynthesis</keyword>
<dbReference type="NCBIfam" id="TIGR00516">
    <property type="entry name" value="acpS"/>
    <property type="match status" value="1"/>
</dbReference>
<evidence type="ECO:0000256" key="8">
    <source>
        <dbReference type="HAMAP-Rule" id="MF_00101"/>
    </source>
</evidence>
<proteinExistence type="inferred from homology"/>
<feature type="binding site" evidence="8">
    <location>
        <position position="8"/>
    </location>
    <ligand>
        <name>Mg(2+)</name>
        <dbReference type="ChEBI" id="CHEBI:18420"/>
    </ligand>
</feature>
<accession>A0ABS1GH05</accession>
<comment type="subcellular location">
    <subcellularLocation>
        <location evidence="8">Cytoplasm</location>
    </subcellularLocation>
</comment>
<keyword evidence="3 8" id="KW-0479">Metal-binding</keyword>
<gene>
    <name evidence="8 10" type="primary">acpS</name>
    <name evidence="10" type="ORF">GWK41_03845</name>
</gene>
<evidence type="ECO:0000313" key="10">
    <source>
        <dbReference type="EMBL" id="MBK3332200.1"/>
    </source>
</evidence>
<evidence type="ECO:0000256" key="1">
    <source>
        <dbReference type="ARBA" id="ARBA00022516"/>
    </source>
</evidence>
<dbReference type="InterPro" id="IPR008278">
    <property type="entry name" value="4-PPantetheinyl_Trfase_dom"/>
</dbReference>
<dbReference type="InterPro" id="IPR037143">
    <property type="entry name" value="4-PPantetheinyl_Trfase_dom_sf"/>
</dbReference>
<keyword evidence="5 8" id="KW-0460">Magnesium</keyword>
<comment type="catalytic activity">
    <reaction evidence="8">
        <text>apo-[ACP] + CoA = holo-[ACP] + adenosine 3',5'-bisphosphate + H(+)</text>
        <dbReference type="Rhea" id="RHEA:12068"/>
        <dbReference type="Rhea" id="RHEA-COMP:9685"/>
        <dbReference type="Rhea" id="RHEA-COMP:9690"/>
        <dbReference type="ChEBI" id="CHEBI:15378"/>
        <dbReference type="ChEBI" id="CHEBI:29999"/>
        <dbReference type="ChEBI" id="CHEBI:57287"/>
        <dbReference type="ChEBI" id="CHEBI:58343"/>
        <dbReference type="ChEBI" id="CHEBI:64479"/>
        <dbReference type="EC" id="2.7.8.7"/>
    </reaction>
</comment>
<keyword evidence="11" id="KW-1185">Reference proteome</keyword>
<organism evidence="10 11">
    <name type="scientific">Persephonella atlantica</name>
    <dbReference type="NCBI Taxonomy" id="2699429"/>
    <lineage>
        <taxon>Bacteria</taxon>
        <taxon>Pseudomonadati</taxon>
        <taxon>Aquificota</taxon>
        <taxon>Aquificia</taxon>
        <taxon>Aquificales</taxon>
        <taxon>Hydrogenothermaceae</taxon>
        <taxon>Persephonella</taxon>
    </lineage>
</organism>
<comment type="similarity">
    <text evidence="8">Belongs to the P-Pant transferase superfamily. AcpS family.</text>
</comment>
<feature type="domain" description="4'-phosphopantetheinyl transferase" evidence="9">
    <location>
        <begin position="6"/>
        <end position="120"/>
    </location>
</feature>
<dbReference type="InterPro" id="IPR004568">
    <property type="entry name" value="Ppantetheine-prot_Trfase_dom"/>
</dbReference>
<evidence type="ECO:0000256" key="6">
    <source>
        <dbReference type="ARBA" id="ARBA00023098"/>
    </source>
</evidence>
<evidence type="ECO:0000256" key="2">
    <source>
        <dbReference type="ARBA" id="ARBA00022679"/>
    </source>
</evidence>
<evidence type="ECO:0000256" key="4">
    <source>
        <dbReference type="ARBA" id="ARBA00022832"/>
    </source>
</evidence>
<dbReference type="EMBL" id="JAACYA010000001">
    <property type="protein sequence ID" value="MBK3332200.1"/>
    <property type="molecule type" value="Genomic_DNA"/>
</dbReference>
<keyword evidence="8" id="KW-0963">Cytoplasm</keyword>
<dbReference type="EC" id="2.7.8.7" evidence="8"/>
<keyword evidence="4 8" id="KW-0276">Fatty acid metabolism</keyword>
<dbReference type="Proteomes" id="UP000772812">
    <property type="component" value="Unassembled WGS sequence"/>
</dbReference>
<dbReference type="NCBIfam" id="TIGR00556">
    <property type="entry name" value="pantethn_trn"/>
    <property type="match status" value="1"/>
</dbReference>
<evidence type="ECO:0000259" key="9">
    <source>
        <dbReference type="Pfam" id="PF01648"/>
    </source>
</evidence>
<comment type="function">
    <text evidence="8">Transfers the 4'-phosphopantetheine moiety from coenzyme A to a Ser of acyl-carrier-protein.</text>
</comment>
<dbReference type="Gene3D" id="3.90.470.20">
    <property type="entry name" value="4'-phosphopantetheinyl transferase domain"/>
    <property type="match status" value="1"/>
</dbReference>
<sequence length="126" mass="14657">MEIYTGIDIVENERIRKAVDRFGDRFLSRIFTDREIKYCLGKKDYIPCLAARFAAKEAFIKAFYQGFTINIPPKLIEIRGNQGKPAEIFLHFNNNQIESILKRTKYTLSISHEKKYSVAVVILYSS</sequence>
<protein>
    <recommendedName>
        <fullName evidence="8">Holo-[acyl-carrier-protein] synthase</fullName>
        <shortName evidence="8">Holo-ACP synthase</shortName>
        <ecNumber evidence="8">2.7.8.7</ecNumber>
    </recommendedName>
    <alternativeName>
        <fullName evidence="8">4'-phosphopantetheinyl transferase AcpS</fullName>
    </alternativeName>
</protein>
<dbReference type="SUPFAM" id="SSF56214">
    <property type="entry name" value="4'-phosphopantetheinyl transferase"/>
    <property type="match status" value="1"/>
</dbReference>
<keyword evidence="1 8" id="KW-0444">Lipid biosynthesis</keyword>
<evidence type="ECO:0000256" key="3">
    <source>
        <dbReference type="ARBA" id="ARBA00022723"/>
    </source>
</evidence>
<evidence type="ECO:0000256" key="5">
    <source>
        <dbReference type="ARBA" id="ARBA00022842"/>
    </source>
</evidence>
<comment type="cofactor">
    <cofactor evidence="8">
        <name>Mg(2+)</name>
        <dbReference type="ChEBI" id="CHEBI:18420"/>
    </cofactor>
</comment>
<feature type="binding site" evidence="8">
    <location>
        <position position="57"/>
    </location>
    <ligand>
        <name>Mg(2+)</name>
        <dbReference type="ChEBI" id="CHEBI:18420"/>
    </ligand>
</feature>
<comment type="caution">
    <text evidence="10">The sequence shown here is derived from an EMBL/GenBank/DDBJ whole genome shotgun (WGS) entry which is preliminary data.</text>
</comment>
<dbReference type="GO" id="GO:0008897">
    <property type="term" value="F:holo-[acyl-carrier-protein] synthase activity"/>
    <property type="evidence" value="ECO:0007669"/>
    <property type="project" value="UniProtKB-EC"/>
</dbReference>
<keyword evidence="6 8" id="KW-0443">Lipid metabolism</keyword>
<name>A0ABS1GH05_9AQUI</name>